<protein>
    <submittedName>
        <fullName evidence="2">Uncharacterized protein (DUF302 family)</fullName>
    </submittedName>
</protein>
<accession>A0A366FBJ5</accession>
<dbReference type="OrthoDB" id="9799367at2"/>
<dbReference type="InterPro" id="IPR005180">
    <property type="entry name" value="DUF302"/>
</dbReference>
<dbReference type="AlphaFoldDB" id="A0A366FBJ5"/>
<dbReference type="EMBL" id="QNRK01000015">
    <property type="protein sequence ID" value="RBP11977.1"/>
    <property type="molecule type" value="Genomic_DNA"/>
</dbReference>
<keyword evidence="3" id="KW-1185">Reference proteome</keyword>
<dbReference type="RefSeq" id="WP_113890034.1">
    <property type="nucleotide sequence ID" value="NZ_QNRK01000015.1"/>
</dbReference>
<evidence type="ECO:0000259" key="1">
    <source>
        <dbReference type="Pfam" id="PF03625"/>
    </source>
</evidence>
<dbReference type="Pfam" id="PF03625">
    <property type="entry name" value="DUF302"/>
    <property type="match status" value="1"/>
</dbReference>
<sequence>MSDLEAPDIVEHTSPLPFDATVERLVEAIAHSGMTIFARIDHAENARGVGLTMPPATVLIYGAAKGGTPIMLATPLAALDLPLRALVREREDGKASIAFHPIAAMLRGAGVPEEAAARLAPAQRMLIAALAP</sequence>
<reference evidence="2 3" key="1">
    <citation type="submission" date="2018-06" db="EMBL/GenBank/DDBJ databases">
        <title>Genomic Encyclopedia of Type Strains, Phase IV (KMG-IV): sequencing the most valuable type-strain genomes for metagenomic binning, comparative biology and taxonomic classification.</title>
        <authorList>
            <person name="Goeker M."/>
        </authorList>
    </citation>
    <scope>NUCLEOTIDE SEQUENCE [LARGE SCALE GENOMIC DNA]</scope>
    <source>
        <strain evidence="2 3">DSM 24875</strain>
    </source>
</reference>
<dbReference type="PANTHER" id="PTHR38342">
    <property type="entry name" value="SLR5037 PROTEIN"/>
    <property type="match status" value="1"/>
</dbReference>
<name>A0A366FBJ5_9HYPH</name>
<evidence type="ECO:0000313" key="3">
    <source>
        <dbReference type="Proteomes" id="UP000253529"/>
    </source>
</evidence>
<dbReference type="Gene3D" id="3.30.310.70">
    <property type="entry name" value="TT1751-like domain"/>
    <property type="match status" value="1"/>
</dbReference>
<dbReference type="Proteomes" id="UP000253529">
    <property type="component" value="Unassembled WGS sequence"/>
</dbReference>
<dbReference type="PANTHER" id="PTHR38342:SF2">
    <property type="entry name" value="INNER MEMBRANE OR EXPORTED"/>
    <property type="match status" value="1"/>
</dbReference>
<dbReference type="InterPro" id="IPR035923">
    <property type="entry name" value="TT1751-like_sf"/>
</dbReference>
<dbReference type="SUPFAM" id="SSF103247">
    <property type="entry name" value="TT1751-like"/>
    <property type="match status" value="1"/>
</dbReference>
<gene>
    <name evidence="2" type="ORF">DFR50_11584</name>
</gene>
<comment type="caution">
    <text evidence="2">The sequence shown here is derived from an EMBL/GenBank/DDBJ whole genome shotgun (WGS) entry which is preliminary data.</text>
</comment>
<proteinExistence type="predicted"/>
<organism evidence="2 3">
    <name type="scientific">Roseiarcus fermentans</name>
    <dbReference type="NCBI Taxonomy" id="1473586"/>
    <lineage>
        <taxon>Bacteria</taxon>
        <taxon>Pseudomonadati</taxon>
        <taxon>Pseudomonadota</taxon>
        <taxon>Alphaproteobacteria</taxon>
        <taxon>Hyphomicrobiales</taxon>
        <taxon>Roseiarcaceae</taxon>
        <taxon>Roseiarcus</taxon>
    </lineage>
</organism>
<dbReference type="CDD" id="cd14797">
    <property type="entry name" value="DUF302"/>
    <property type="match status" value="1"/>
</dbReference>
<feature type="domain" description="DUF302" evidence="1">
    <location>
        <begin position="40"/>
        <end position="100"/>
    </location>
</feature>
<evidence type="ECO:0000313" key="2">
    <source>
        <dbReference type="EMBL" id="RBP11977.1"/>
    </source>
</evidence>